<dbReference type="Proteomes" id="UP000018227">
    <property type="component" value="Unassembled WGS sequence"/>
</dbReference>
<accession>V2Y4G5</accession>
<protein>
    <submittedName>
        <fullName evidence="1">Uncharacterized protein</fullName>
    </submittedName>
</protein>
<dbReference type="AlphaFoldDB" id="V2Y4G5"/>
<dbReference type="STRING" id="592026.GCWU0000282_002702"/>
<gene>
    <name evidence="1" type="ORF">GCWU0000282_002702</name>
</gene>
<name>V2Y4G5_9FIRM</name>
<proteinExistence type="predicted"/>
<evidence type="ECO:0000313" key="1">
    <source>
        <dbReference type="EMBL" id="ESL02566.1"/>
    </source>
</evidence>
<organism evidence="1 2">
    <name type="scientific">Catonella morbi ATCC 51271</name>
    <dbReference type="NCBI Taxonomy" id="592026"/>
    <lineage>
        <taxon>Bacteria</taxon>
        <taxon>Bacillati</taxon>
        <taxon>Bacillota</taxon>
        <taxon>Clostridia</taxon>
        <taxon>Lachnospirales</taxon>
        <taxon>Lachnospiraceae</taxon>
        <taxon>Catonella</taxon>
    </lineage>
</organism>
<sequence length="57" mass="6426">MLVDEGDTSMEEKIVVVLNEMSEYLPITQMILILKAGSVLSMVNQNNVKTAHQKYMP</sequence>
<reference evidence="1 2" key="1">
    <citation type="submission" date="2013-06" db="EMBL/GenBank/DDBJ databases">
        <authorList>
            <person name="Weinstock G."/>
            <person name="Sodergren E."/>
            <person name="Clifton S."/>
            <person name="Fulton L."/>
            <person name="Fulton B."/>
            <person name="Courtney L."/>
            <person name="Fronick C."/>
            <person name="Harrison M."/>
            <person name="Strong C."/>
            <person name="Farmer C."/>
            <person name="Delahaunty K."/>
            <person name="Markovic C."/>
            <person name="Hall O."/>
            <person name="Minx P."/>
            <person name="Tomlinson C."/>
            <person name="Mitreva M."/>
            <person name="Nelson J."/>
            <person name="Hou S."/>
            <person name="Wollam A."/>
            <person name="Pepin K.H."/>
            <person name="Johnson M."/>
            <person name="Bhonagiri V."/>
            <person name="Nash W.E."/>
            <person name="Warren W."/>
            <person name="Chinwalla A."/>
            <person name="Mardis E.R."/>
            <person name="Wilson R.K."/>
        </authorList>
    </citation>
    <scope>NUCLEOTIDE SEQUENCE [LARGE SCALE GENOMIC DNA]</scope>
    <source>
        <strain evidence="1 2">ATCC 51271</strain>
    </source>
</reference>
<dbReference type="HOGENOM" id="CLU_2988193_0_0_9"/>
<keyword evidence="2" id="KW-1185">Reference proteome</keyword>
<evidence type="ECO:0000313" key="2">
    <source>
        <dbReference type="Proteomes" id="UP000018227"/>
    </source>
</evidence>
<comment type="caution">
    <text evidence="1">The sequence shown here is derived from an EMBL/GenBank/DDBJ whole genome shotgun (WGS) entry which is preliminary data.</text>
</comment>
<dbReference type="EMBL" id="ACIL03000016">
    <property type="protein sequence ID" value="ESL02566.1"/>
    <property type="molecule type" value="Genomic_DNA"/>
</dbReference>